<gene>
    <name evidence="12" type="ORF">QQS21_012533</name>
</gene>
<keyword evidence="7" id="KW-0862">Zinc</keyword>
<protein>
    <recommendedName>
        <fullName evidence="11">Peptidase M43 pregnancy-associated plasma-A domain-containing protein</fullName>
    </recommendedName>
</protein>
<evidence type="ECO:0000313" key="12">
    <source>
        <dbReference type="EMBL" id="KAK2589789.1"/>
    </source>
</evidence>
<feature type="domain" description="Peptidase M43 pregnancy-associated plasma-A" evidence="11">
    <location>
        <begin position="177"/>
        <end position="271"/>
    </location>
</feature>
<dbReference type="AlphaFoldDB" id="A0AAJ0CDV1"/>
<evidence type="ECO:0000256" key="4">
    <source>
        <dbReference type="ARBA" id="ARBA00022723"/>
    </source>
</evidence>
<sequence>MLPGALAIWLGVATHASFVAFAAAASAPGCQTAQQRVHRCGTAKPSKVLMEAHKELAKNKDHKTHSIDRNEVMNNIGLFAHAAPSKGVVKSKEHETRDIAPDEVINIDLYAHVVMSDEKNQSLASDTMVNKQLEMLNEAYKKSNFHFNLKKIVRVNNAAWALGQDGSEMRRQLRQGDQKTVNVFFLEKLQGGAIGLAQLPDRWARLGLDSDYVNIQVNTITGSSSKSNSQGITLVHEIGHWLGLLHPDEYGCDMGDFIDDTPAMAYIYHNCTAADSCPGEKYPGEDPIHNYMSDGPE</sequence>
<dbReference type="SUPFAM" id="SSF55486">
    <property type="entry name" value="Metalloproteases ('zincins'), catalytic domain"/>
    <property type="match status" value="1"/>
</dbReference>
<dbReference type="EMBL" id="JASWJB010000553">
    <property type="protein sequence ID" value="KAK2589789.1"/>
    <property type="molecule type" value="Genomic_DNA"/>
</dbReference>
<dbReference type="GO" id="GO:0008237">
    <property type="term" value="F:metallopeptidase activity"/>
    <property type="evidence" value="ECO:0007669"/>
    <property type="project" value="UniProtKB-KW"/>
</dbReference>
<evidence type="ECO:0000313" key="13">
    <source>
        <dbReference type="Proteomes" id="UP001251528"/>
    </source>
</evidence>
<evidence type="ECO:0000256" key="2">
    <source>
        <dbReference type="ARBA" id="ARBA00008721"/>
    </source>
</evidence>
<evidence type="ECO:0000256" key="10">
    <source>
        <dbReference type="SAM" id="SignalP"/>
    </source>
</evidence>
<keyword evidence="13" id="KW-1185">Reference proteome</keyword>
<comment type="similarity">
    <text evidence="2">Belongs to the peptidase M43B family.</text>
</comment>
<keyword evidence="3" id="KW-0645">Protease</keyword>
<feature type="signal peptide" evidence="10">
    <location>
        <begin position="1"/>
        <end position="24"/>
    </location>
</feature>
<keyword evidence="6" id="KW-0378">Hydrolase</keyword>
<comment type="caution">
    <text evidence="12">The sequence shown here is derived from an EMBL/GenBank/DDBJ whole genome shotgun (WGS) entry which is preliminary data.</text>
</comment>
<evidence type="ECO:0000259" key="11">
    <source>
        <dbReference type="Pfam" id="PF05572"/>
    </source>
</evidence>
<keyword evidence="9" id="KW-1015">Disulfide bond</keyword>
<dbReference type="Gene3D" id="3.40.390.10">
    <property type="entry name" value="Collagenase (Catalytic Domain)"/>
    <property type="match status" value="1"/>
</dbReference>
<dbReference type="InterPro" id="IPR008754">
    <property type="entry name" value="Peptidase_M43"/>
</dbReference>
<evidence type="ECO:0000256" key="5">
    <source>
        <dbReference type="ARBA" id="ARBA00022729"/>
    </source>
</evidence>
<evidence type="ECO:0000256" key="3">
    <source>
        <dbReference type="ARBA" id="ARBA00022670"/>
    </source>
</evidence>
<reference evidence="12" key="1">
    <citation type="submission" date="2023-06" db="EMBL/GenBank/DDBJ databases">
        <title>Conoideocrella luteorostrata (Hypocreales: Clavicipitaceae), a potential biocontrol fungus for elongate hemlock scale in United States Christmas tree production areas.</title>
        <authorList>
            <person name="Barrett H."/>
            <person name="Lovett B."/>
            <person name="Macias A.M."/>
            <person name="Stajich J.E."/>
            <person name="Kasson M.T."/>
        </authorList>
    </citation>
    <scope>NUCLEOTIDE SEQUENCE</scope>
    <source>
        <strain evidence="12">ARSEF 14590</strain>
    </source>
</reference>
<keyword evidence="5 10" id="KW-0732">Signal</keyword>
<dbReference type="PANTHER" id="PTHR47466">
    <property type="match status" value="1"/>
</dbReference>
<dbReference type="GO" id="GO:0006508">
    <property type="term" value="P:proteolysis"/>
    <property type="evidence" value="ECO:0007669"/>
    <property type="project" value="UniProtKB-KW"/>
</dbReference>
<name>A0AAJ0CDV1_9HYPO</name>
<dbReference type="Pfam" id="PF05572">
    <property type="entry name" value="Peptidase_M43"/>
    <property type="match status" value="1"/>
</dbReference>
<keyword evidence="8" id="KW-0482">Metalloprotease</keyword>
<evidence type="ECO:0000256" key="7">
    <source>
        <dbReference type="ARBA" id="ARBA00022833"/>
    </source>
</evidence>
<keyword evidence="4" id="KW-0479">Metal-binding</keyword>
<accession>A0AAJ0CDV1</accession>
<comment type="function">
    <text evidence="1">Secreted metalloproteinase that allows assimilation of proteinaceous substrates.</text>
</comment>
<evidence type="ECO:0000256" key="6">
    <source>
        <dbReference type="ARBA" id="ARBA00022801"/>
    </source>
</evidence>
<evidence type="ECO:0000256" key="8">
    <source>
        <dbReference type="ARBA" id="ARBA00023049"/>
    </source>
</evidence>
<dbReference type="GO" id="GO:0046872">
    <property type="term" value="F:metal ion binding"/>
    <property type="evidence" value="ECO:0007669"/>
    <property type="project" value="UniProtKB-KW"/>
</dbReference>
<organism evidence="12 13">
    <name type="scientific">Conoideocrella luteorostrata</name>
    <dbReference type="NCBI Taxonomy" id="1105319"/>
    <lineage>
        <taxon>Eukaryota</taxon>
        <taxon>Fungi</taxon>
        <taxon>Dikarya</taxon>
        <taxon>Ascomycota</taxon>
        <taxon>Pezizomycotina</taxon>
        <taxon>Sordariomycetes</taxon>
        <taxon>Hypocreomycetidae</taxon>
        <taxon>Hypocreales</taxon>
        <taxon>Clavicipitaceae</taxon>
        <taxon>Conoideocrella</taxon>
    </lineage>
</organism>
<dbReference type="Proteomes" id="UP001251528">
    <property type="component" value="Unassembled WGS sequence"/>
</dbReference>
<feature type="chain" id="PRO_5042475408" description="Peptidase M43 pregnancy-associated plasma-A domain-containing protein" evidence="10">
    <location>
        <begin position="25"/>
        <end position="297"/>
    </location>
</feature>
<dbReference type="InterPro" id="IPR024079">
    <property type="entry name" value="MetalloPept_cat_dom_sf"/>
</dbReference>
<evidence type="ECO:0000256" key="9">
    <source>
        <dbReference type="ARBA" id="ARBA00023157"/>
    </source>
</evidence>
<dbReference type="PANTHER" id="PTHR47466:SF1">
    <property type="entry name" value="METALLOPROTEASE MEP1 (AFU_ORTHOLOGUE AFUA_1G07730)-RELATED"/>
    <property type="match status" value="1"/>
</dbReference>
<proteinExistence type="inferred from homology"/>
<evidence type="ECO:0000256" key="1">
    <source>
        <dbReference type="ARBA" id="ARBA00003174"/>
    </source>
</evidence>